<comment type="caution">
    <text evidence="2">The sequence shown here is derived from an EMBL/GenBank/DDBJ whole genome shotgun (WGS) entry which is preliminary data.</text>
</comment>
<sequence>MPLKQQKTNFKLLPVILLPLILFSYTLKSWFHLQDRLNIIKSAQDKVIQEKEKKDSLERELARVQETNFIEKQARDKLNLGKEEEIAVILPTLSLSPEATPTPPDTSANWQKWVRLFL</sequence>
<dbReference type="STRING" id="1618443.UV73_C0004G0075"/>
<organism evidence="2 3">
    <name type="scientific">Candidatus Gottesmanbacteria bacterium GW2011_GWA2_43_14</name>
    <dbReference type="NCBI Taxonomy" id="1618443"/>
    <lineage>
        <taxon>Bacteria</taxon>
        <taxon>Candidatus Gottesmaniibacteriota</taxon>
    </lineage>
</organism>
<evidence type="ECO:0008006" key="4">
    <source>
        <dbReference type="Google" id="ProtNLM"/>
    </source>
</evidence>
<dbReference type="InterPro" id="IPR007060">
    <property type="entry name" value="FtsL/DivIC"/>
</dbReference>
<dbReference type="Pfam" id="PF04977">
    <property type="entry name" value="DivIC"/>
    <property type="match status" value="1"/>
</dbReference>
<accession>A0A0G1GGJ9</accession>
<keyword evidence="1" id="KW-0175">Coiled coil</keyword>
<evidence type="ECO:0000256" key="1">
    <source>
        <dbReference type="SAM" id="Coils"/>
    </source>
</evidence>
<dbReference type="EMBL" id="LCFP01000004">
    <property type="protein sequence ID" value="KKS97933.1"/>
    <property type="molecule type" value="Genomic_DNA"/>
</dbReference>
<proteinExistence type="predicted"/>
<gene>
    <name evidence="2" type="ORF">UV73_C0004G0075</name>
</gene>
<dbReference type="PATRIC" id="fig|1618443.3.peg.732"/>
<name>A0A0G1GGJ9_9BACT</name>
<feature type="coiled-coil region" evidence="1">
    <location>
        <begin position="40"/>
        <end position="67"/>
    </location>
</feature>
<evidence type="ECO:0000313" key="2">
    <source>
        <dbReference type="EMBL" id="KKS97933.1"/>
    </source>
</evidence>
<dbReference type="Proteomes" id="UP000034894">
    <property type="component" value="Unassembled WGS sequence"/>
</dbReference>
<dbReference type="AlphaFoldDB" id="A0A0G1GGJ9"/>
<reference evidence="2 3" key="1">
    <citation type="journal article" date="2015" name="Nature">
        <title>rRNA introns, odd ribosomes, and small enigmatic genomes across a large radiation of phyla.</title>
        <authorList>
            <person name="Brown C.T."/>
            <person name="Hug L.A."/>
            <person name="Thomas B.C."/>
            <person name="Sharon I."/>
            <person name="Castelle C.J."/>
            <person name="Singh A."/>
            <person name="Wilkins M.J."/>
            <person name="Williams K.H."/>
            <person name="Banfield J.F."/>
        </authorList>
    </citation>
    <scope>NUCLEOTIDE SEQUENCE [LARGE SCALE GENOMIC DNA]</scope>
</reference>
<protein>
    <recommendedName>
        <fullName evidence="4">Septum formation initiator</fullName>
    </recommendedName>
</protein>
<evidence type="ECO:0000313" key="3">
    <source>
        <dbReference type="Proteomes" id="UP000034894"/>
    </source>
</evidence>